<evidence type="ECO:0000313" key="15">
    <source>
        <dbReference type="EMBL" id="KAJ3651335.1"/>
    </source>
</evidence>
<feature type="domain" description="C2H2-type" evidence="14">
    <location>
        <begin position="186"/>
        <end position="214"/>
    </location>
</feature>
<sequence length="323" mass="38549">MSTLEYCEAIAARGRSLCKNIHNCKLCVYSTTSFFFMVNHMRRHRSALEEFTCDNAKIEAYYCKDCDFKTELTILFKQHICKRHALKRETEKDVSREDFRIQNYVCEKCDFETNLSLKYFQRTLTCTRNKENLQNVNFSKENITTNSDFNQTDEIHWHCCAECPHKSKFKTYLIRHIQDCHLPKRYECDKCPFKSRRKVNLKRHLNNLHLNDKDVIWYKCNECSFKTKNKASLKRHGIIKHIDASDAEITWYECQNCSYKTKQAQYLKSYVIYKHLNDEKIKWYKCGDCSFKAKATSDLTKHVKKHCSYNSVNNLLDGTEVKW</sequence>
<feature type="domain" description="C2H2-type" evidence="14">
    <location>
        <begin position="284"/>
        <end position="311"/>
    </location>
</feature>
<dbReference type="FunFam" id="3.30.160.60:FF:002203">
    <property type="entry name" value="Zinc finger protein 142-like Protein"/>
    <property type="match status" value="1"/>
</dbReference>
<dbReference type="GO" id="GO:0005634">
    <property type="term" value="C:nucleus"/>
    <property type="evidence" value="ECO:0007669"/>
    <property type="project" value="UniProtKB-SubCell"/>
</dbReference>
<comment type="subcellular location">
    <subcellularLocation>
        <location evidence="2">Nucleus</location>
    </subcellularLocation>
</comment>
<dbReference type="PANTHER" id="PTHR24392">
    <property type="entry name" value="ZINC FINGER PROTEIN"/>
    <property type="match status" value="1"/>
</dbReference>
<protein>
    <recommendedName>
        <fullName evidence="4">Protein hunchback</fullName>
    </recommendedName>
</protein>
<evidence type="ECO:0000256" key="1">
    <source>
        <dbReference type="ARBA" id="ARBA00003983"/>
    </source>
</evidence>
<keyword evidence="10" id="KW-0862">Zinc</keyword>
<evidence type="ECO:0000256" key="3">
    <source>
        <dbReference type="ARBA" id="ARBA00007746"/>
    </source>
</evidence>
<dbReference type="InterPro" id="IPR013087">
    <property type="entry name" value="Znf_C2H2_type"/>
</dbReference>
<evidence type="ECO:0000256" key="12">
    <source>
        <dbReference type="ARBA" id="ARBA00023242"/>
    </source>
</evidence>
<keyword evidence="16" id="KW-1185">Reference proteome</keyword>
<comment type="similarity">
    <text evidence="3">Belongs to the hunchback C2H2-type zinc-finger protein family.</text>
</comment>
<evidence type="ECO:0000256" key="7">
    <source>
        <dbReference type="ARBA" id="ARBA00022723"/>
    </source>
</evidence>
<dbReference type="Proteomes" id="UP001168821">
    <property type="component" value="Unassembled WGS sequence"/>
</dbReference>
<evidence type="ECO:0000256" key="13">
    <source>
        <dbReference type="PROSITE-ProRule" id="PRU00042"/>
    </source>
</evidence>
<keyword evidence="12" id="KW-0539">Nucleus</keyword>
<dbReference type="EMBL" id="JALNTZ010000005">
    <property type="protein sequence ID" value="KAJ3651335.1"/>
    <property type="molecule type" value="Genomic_DNA"/>
</dbReference>
<evidence type="ECO:0000256" key="9">
    <source>
        <dbReference type="ARBA" id="ARBA00022771"/>
    </source>
</evidence>
<evidence type="ECO:0000256" key="6">
    <source>
        <dbReference type="ARBA" id="ARBA00022492"/>
    </source>
</evidence>
<comment type="caution">
    <text evidence="15">The sequence shown here is derived from an EMBL/GenBank/DDBJ whole genome shotgun (WGS) entry which is preliminary data.</text>
</comment>
<keyword evidence="6" id="KW-0302">Gap protein</keyword>
<accession>A0AA38MC16</accession>
<comment type="function">
    <text evidence="1">Gap class segmentation protein that controls development of head structures.</text>
</comment>
<organism evidence="15 16">
    <name type="scientific">Zophobas morio</name>
    <dbReference type="NCBI Taxonomy" id="2755281"/>
    <lineage>
        <taxon>Eukaryota</taxon>
        <taxon>Metazoa</taxon>
        <taxon>Ecdysozoa</taxon>
        <taxon>Arthropoda</taxon>
        <taxon>Hexapoda</taxon>
        <taxon>Insecta</taxon>
        <taxon>Pterygota</taxon>
        <taxon>Neoptera</taxon>
        <taxon>Endopterygota</taxon>
        <taxon>Coleoptera</taxon>
        <taxon>Polyphaga</taxon>
        <taxon>Cucujiformia</taxon>
        <taxon>Tenebrionidae</taxon>
        <taxon>Zophobas</taxon>
    </lineage>
</organism>
<keyword evidence="7" id="KW-0479">Metal-binding</keyword>
<dbReference type="AlphaFoldDB" id="A0AA38MC16"/>
<dbReference type="PANTHER" id="PTHR24392:SF49">
    <property type="entry name" value="PROTEIN HUNCHBACK"/>
    <property type="match status" value="1"/>
</dbReference>
<dbReference type="SMART" id="SM00355">
    <property type="entry name" value="ZnF_C2H2"/>
    <property type="match status" value="7"/>
</dbReference>
<keyword evidence="9 13" id="KW-0863">Zinc-finger</keyword>
<evidence type="ECO:0000256" key="8">
    <source>
        <dbReference type="ARBA" id="ARBA00022737"/>
    </source>
</evidence>
<evidence type="ECO:0000256" key="2">
    <source>
        <dbReference type="ARBA" id="ARBA00004123"/>
    </source>
</evidence>
<dbReference type="GO" id="GO:0035282">
    <property type="term" value="P:segmentation"/>
    <property type="evidence" value="ECO:0007669"/>
    <property type="project" value="UniProtKB-KW"/>
</dbReference>
<dbReference type="Pfam" id="PF13909">
    <property type="entry name" value="zf-H2C2_5"/>
    <property type="match status" value="1"/>
</dbReference>
<dbReference type="Gene3D" id="3.30.160.60">
    <property type="entry name" value="Classic Zinc Finger"/>
    <property type="match status" value="2"/>
</dbReference>
<evidence type="ECO:0000313" key="16">
    <source>
        <dbReference type="Proteomes" id="UP001168821"/>
    </source>
</evidence>
<keyword evidence="5" id="KW-0217">Developmental protein</keyword>
<evidence type="ECO:0000256" key="11">
    <source>
        <dbReference type="ARBA" id="ARBA00023125"/>
    </source>
</evidence>
<keyword evidence="8" id="KW-0677">Repeat</keyword>
<evidence type="ECO:0000256" key="10">
    <source>
        <dbReference type="ARBA" id="ARBA00022833"/>
    </source>
</evidence>
<proteinExistence type="inferred from homology"/>
<name>A0AA38MC16_9CUCU</name>
<evidence type="ECO:0000256" key="4">
    <source>
        <dbReference type="ARBA" id="ARBA00013638"/>
    </source>
</evidence>
<dbReference type="InterPro" id="IPR036236">
    <property type="entry name" value="Znf_C2H2_sf"/>
</dbReference>
<dbReference type="PROSITE" id="PS50157">
    <property type="entry name" value="ZINC_FINGER_C2H2_2"/>
    <property type="match status" value="2"/>
</dbReference>
<evidence type="ECO:0000256" key="5">
    <source>
        <dbReference type="ARBA" id="ARBA00022473"/>
    </source>
</evidence>
<gene>
    <name evidence="15" type="ORF">Zmor_017384</name>
</gene>
<keyword evidence="11" id="KW-0238">DNA-binding</keyword>
<dbReference type="GO" id="GO:0008270">
    <property type="term" value="F:zinc ion binding"/>
    <property type="evidence" value="ECO:0007669"/>
    <property type="project" value="UniProtKB-KW"/>
</dbReference>
<evidence type="ECO:0000259" key="14">
    <source>
        <dbReference type="PROSITE" id="PS50157"/>
    </source>
</evidence>
<dbReference type="GO" id="GO:0003677">
    <property type="term" value="F:DNA binding"/>
    <property type="evidence" value="ECO:0007669"/>
    <property type="project" value="UniProtKB-KW"/>
</dbReference>
<reference evidence="15" key="1">
    <citation type="journal article" date="2023" name="G3 (Bethesda)">
        <title>Whole genome assemblies of Zophobas morio and Tenebrio molitor.</title>
        <authorList>
            <person name="Kaur S."/>
            <person name="Stinson S.A."/>
            <person name="diCenzo G.C."/>
        </authorList>
    </citation>
    <scope>NUCLEOTIDE SEQUENCE</scope>
    <source>
        <strain evidence="15">QUZm001</strain>
    </source>
</reference>
<dbReference type="SUPFAM" id="SSF57667">
    <property type="entry name" value="beta-beta-alpha zinc fingers"/>
    <property type="match status" value="1"/>
</dbReference>